<dbReference type="EC" id="2.7.13.3" evidence="2"/>
<dbReference type="PRINTS" id="PR00344">
    <property type="entry name" value="BCTRLSENSOR"/>
</dbReference>
<evidence type="ECO:0000256" key="5">
    <source>
        <dbReference type="ARBA" id="ARBA00022777"/>
    </source>
</evidence>
<keyword evidence="3" id="KW-0597">Phosphoprotein</keyword>
<accession>A0ABS1WM25</accession>
<dbReference type="PANTHER" id="PTHR43047">
    <property type="entry name" value="TWO-COMPONENT HISTIDINE PROTEIN KINASE"/>
    <property type="match status" value="1"/>
</dbReference>
<dbReference type="InterPro" id="IPR005467">
    <property type="entry name" value="His_kinase_dom"/>
</dbReference>
<evidence type="ECO:0000313" key="10">
    <source>
        <dbReference type="EMBL" id="MBL7560093.1"/>
    </source>
</evidence>
<evidence type="ECO:0000256" key="7">
    <source>
        <dbReference type="SAM" id="MobiDB-lite"/>
    </source>
</evidence>
<dbReference type="SMART" id="SM00028">
    <property type="entry name" value="TPR"/>
    <property type="match status" value="7"/>
</dbReference>
<organism evidence="10 11">
    <name type="scientific">Olleya sediminilitoris</name>
    <dbReference type="NCBI Taxonomy" id="2795739"/>
    <lineage>
        <taxon>Bacteria</taxon>
        <taxon>Pseudomonadati</taxon>
        <taxon>Bacteroidota</taxon>
        <taxon>Flavobacteriia</taxon>
        <taxon>Flavobacteriales</taxon>
        <taxon>Flavobacteriaceae</taxon>
    </lineage>
</organism>
<gene>
    <name evidence="10" type="ORF">JAO71_09780</name>
</gene>
<keyword evidence="6" id="KW-0802">TPR repeat</keyword>
<keyword evidence="8" id="KW-0472">Membrane</keyword>
<dbReference type="SUPFAM" id="SSF48452">
    <property type="entry name" value="TPR-like"/>
    <property type="match status" value="2"/>
</dbReference>
<dbReference type="SUPFAM" id="SSF55874">
    <property type="entry name" value="ATPase domain of HSP90 chaperone/DNA topoisomerase II/histidine kinase"/>
    <property type="match status" value="1"/>
</dbReference>
<dbReference type="Gene3D" id="3.30.565.10">
    <property type="entry name" value="Histidine kinase-like ATPase, C-terminal domain"/>
    <property type="match status" value="1"/>
</dbReference>
<proteinExistence type="predicted"/>
<evidence type="ECO:0000313" key="11">
    <source>
        <dbReference type="Proteomes" id="UP000605013"/>
    </source>
</evidence>
<keyword evidence="8" id="KW-1133">Transmembrane helix</keyword>
<keyword evidence="8" id="KW-0812">Transmembrane</keyword>
<evidence type="ECO:0000256" key="1">
    <source>
        <dbReference type="ARBA" id="ARBA00000085"/>
    </source>
</evidence>
<comment type="caution">
    <text evidence="10">The sequence shown here is derived from an EMBL/GenBank/DDBJ whole genome shotgun (WGS) entry which is preliminary data.</text>
</comment>
<dbReference type="InterPro" id="IPR004358">
    <property type="entry name" value="Sig_transdc_His_kin-like_C"/>
</dbReference>
<reference evidence="10 11" key="1">
    <citation type="submission" date="2020-12" db="EMBL/GenBank/DDBJ databases">
        <title>Olleya sediminilitoris sp. nov., isolated from a tidal flat.</title>
        <authorList>
            <person name="Park S."/>
            <person name="Yoon J.-H."/>
        </authorList>
    </citation>
    <scope>NUCLEOTIDE SEQUENCE [LARGE SCALE GENOMIC DNA]</scope>
    <source>
        <strain evidence="10 11">YSTF-M6</strain>
    </source>
</reference>
<dbReference type="GO" id="GO:0016301">
    <property type="term" value="F:kinase activity"/>
    <property type="evidence" value="ECO:0007669"/>
    <property type="project" value="UniProtKB-KW"/>
</dbReference>
<evidence type="ECO:0000256" key="8">
    <source>
        <dbReference type="SAM" id="Phobius"/>
    </source>
</evidence>
<evidence type="ECO:0000256" key="2">
    <source>
        <dbReference type="ARBA" id="ARBA00012438"/>
    </source>
</evidence>
<name>A0ABS1WM25_9FLAO</name>
<dbReference type="PROSITE" id="PS50005">
    <property type="entry name" value="TPR"/>
    <property type="match status" value="2"/>
</dbReference>
<dbReference type="InterPro" id="IPR036890">
    <property type="entry name" value="HATPase_C_sf"/>
</dbReference>
<feature type="region of interest" description="Disordered" evidence="7">
    <location>
        <begin position="682"/>
        <end position="706"/>
    </location>
</feature>
<evidence type="ECO:0000256" key="3">
    <source>
        <dbReference type="ARBA" id="ARBA00022553"/>
    </source>
</evidence>
<feature type="repeat" description="TPR" evidence="6">
    <location>
        <begin position="239"/>
        <end position="272"/>
    </location>
</feature>
<evidence type="ECO:0000256" key="4">
    <source>
        <dbReference type="ARBA" id="ARBA00022679"/>
    </source>
</evidence>
<dbReference type="InterPro" id="IPR003594">
    <property type="entry name" value="HATPase_dom"/>
</dbReference>
<dbReference type="InterPro" id="IPR011990">
    <property type="entry name" value="TPR-like_helical_dom_sf"/>
</dbReference>
<dbReference type="PROSITE" id="PS50109">
    <property type="entry name" value="HIS_KIN"/>
    <property type="match status" value="1"/>
</dbReference>
<dbReference type="Pfam" id="PF13181">
    <property type="entry name" value="TPR_8"/>
    <property type="match status" value="1"/>
</dbReference>
<keyword evidence="4" id="KW-0808">Transferase</keyword>
<protein>
    <recommendedName>
        <fullName evidence="2">histidine kinase</fullName>
        <ecNumber evidence="2">2.7.13.3</ecNumber>
    </recommendedName>
</protein>
<keyword evidence="11" id="KW-1185">Reference proteome</keyword>
<dbReference type="InterPro" id="IPR003661">
    <property type="entry name" value="HisK_dim/P_dom"/>
</dbReference>
<dbReference type="Gene3D" id="1.10.287.130">
    <property type="match status" value="1"/>
</dbReference>
<dbReference type="InterPro" id="IPR019734">
    <property type="entry name" value="TPR_rpt"/>
</dbReference>
<keyword evidence="5 10" id="KW-0418">Kinase</keyword>
<sequence>MKRLLVLFLLCNLTFGFSQDEELERLTIQLAYQNPDSIKVNTSLNIIKYLFEDKQYSKALKFVNESEKLAKDIDYKKGLANIILYKAKIHTQEGNIHKAIDYFKTAKVLFSNIEDSISVAQIDSNLGIIEIKNGNYKDGLAHALAAINELEKRELYDDLSKNYQSLAKAYDTAGNTEKAIAFNIKKLNVDKKSNSIAGLIETNKELGYLYLKKEKYNLAINYFESALGYASSKDHNLRAQILPHLGNAYLKNNDYRTATRYLAESININRRLDNKNEILIALNSLGELNLKQNRLRTAEAQLLEASNLSRVTHNDQELLRNYQLMKILDSTNGKFDNAFVWQGEYYRLKEKIDSKKIDKDPIKEVDTIEEAMIEVNALLQPSELSNNSISRKKFDKFKLIFYALLAAFAVVLTFFVLLFVKRKNRLKYTKQLEAQNKKIELQNEAILEQSKHLENINKVKDKLFSIVSHDLKDTLTSTKGFIDLLKEGQLSQDEFQTLLPELSENANNASLLLFNLLNWSKSQMQSLEPEPSLFDIKEVFLEKVKLMDQKLESKGITLLDNTLCDFVFADRSMVEIVIQNLLANAVKFCNHGDSISISNQINSDKSILSISDTGVGISKENQEKLFGNNTFSTRGTNKEKGTGLGLTICRELVELNQGRIWVESTLNLGSTFYIELPKNKTNNLTKPLEETPQPSYSEHFHLHKSQ</sequence>
<evidence type="ECO:0000259" key="9">
    <source>
        <dbReference type="PROSITE" id="PS50109"/>
    </source>
</evidence>
<dbReference type="Proteomes" id="UP000605013">
    <property type="component" value="Unassembled WGS sequence"/>
</dbReference>
<dbReference type="EMBL" id="JAEMEF010000007">
    <property type="protein sequence ID" value="MBL7560093.1"/>
    <property type="molecule type" value="Genomic_DNA"/>
</dbReference>
<comment type="catalytic activity">
    <reaction evidence="1">
        <text>ATP + protein L-histidine = ADP + protein N-phospho-L-histidine.</text>
        <dbReference type="EC" id="2.7.13.3"/>
    </reaction>
</comment>
<dbReference type="InterPro" id="IPR036097">
    <property type="entry name" value="HisK_dim/P_sf"/>
</dbReference>
<dbReference type="Pfam" id="PF02518">
    <property type="entry name" value="HATPase_c"/>
    <property type="match status" value="1"/>
</dbReference>
<dbReference type="SMART" id="SM00387">
    <property type="entry name" value="HATPase_c"/>
    <property type="match status" value="1"/>
</dbReference>
<dbReference type="SUPFAM" id="SSF47384">
    <property type="entry name" value="Homodimeric domain of signal transducing histidine kinase"/>
    <property type="match status" value="1"/>
</dbReference>
<evidence type="ECO:0000256" key="6">
    <source>
        <dbReference type="PROSITE-ProRule" id="PRU00339"/>
    </source>
</evidence>
<dbReference type="Gene3D" id="1.25.40.10">
    <property type="entry name" value="Tetratricopeptide repeat domain"/>
    <property type="match status" value="2"/>
</dbReference>
<dbReference type="CDD" id="cd00082">
    <property type="entry name" value="HisKA"/>
    <property type="match status" value="1"/>
</dbReference>
<feature type="domain" description="Histidine kinase" evidence="9">
    <location>
        <begin position="466"/>
        <end position="680"/>
    </location>
</feature>
<dbReference type="RefSeq" id="WP_203000522.1">
    <property type="nucleotide sequence ID" value="NZ_JAEMEF010000007.1"/>
</dbReference>
<feature type="repeat" description="TPR" evidence="6">
    <location>
        <begin position="200"/>
        <end position="233"/>
    </location>
</feature>
<feature type="transmembrane region" description="Helical" evidence="8">
    <location>
        <begin position="399"/>
        <end position="420"/>
    </location>
</feature>
<dbReference type="SMART" id="SM00388">
    <property type="entry name" value="HisKA"/>
    <property type="match status" value="1"/>
</dbReference>